<dbReference type="InterPro" id="IPR036477">
    <property type="entry name" value="Formyl_transf_N_sf"/>
</dbReference>
<protein>
    <submittedName>
        <fullName evidence="3">Methionyl-tRNA formyltransferase</fullName>
    </submittedName>
</protein>
<dbReference type="InterPro" id="IPR005793">
    <property type="entry name" value="Formyl_trans_C"/>
</dbReference>
<dbReference type="Proteomes" id="UP001500141">
    <property type="component" value="Unassembled WGS sequence"/>
</dbReference>
<dbReference type="RefSeq" id="WP_264544752.1">
    <property type="nucleotide sequence ID" value="NZ_BAABIP010000019.1"/>
</dbReference>
<comment type="caution">
    <text evidence="3">The sequence shown here is derived from an EMBL/GenBank/DDBJ whole genome shotgun (WGS) entry which is preliminary data.</text>
</comment>
<gene>
    <name evidence="3" type="primary">fmt_1</name>
    <name evidence="3" type="ORF">GCM10023230_24020</name>
</gene>
<accession>A0ABP9A2I2</accession>
<feature type="domain" description="Formyl transferase C-terminal" evidence="2">
    <location>
        <begin position="206"/>
        <end position="299"/>
    </location>
</feature>
<keyword evidence="4" id="KW-1185">Reference proteome</keyword>
<evidence type="ECO:0000313" key="3">
    <source>
        <dbReference type="EMBL" id="GAA4772758.1"/>
    </source>
</evidence>
<dbReference type="EMBL" id="BAABIP010000019">
    <property type="protein sequence ID" value="GAA4772758.1"/>
    <property type="molecule type" value="Genomic_DNA"/>
</dbReference>
<dbReference type="Gene3D" id="3.40.50.12230">
    <property type="match status" value="1"/>
</dbReference>
<feature type="domain" description="Formyl transferase N-terminal" evidence="1">
    <location>
        <begin position="60"/>
        <end position="175"/>
    </location>
</feature>
<evidence type="ECO:0000259" key="1">
    <source>
        <dbReference type="Pfam" id="PF00551"/>
    </source>
</evidence>
<dbReference type="PANTHER" id="PTHR11138:SF5">
    <property type="entry name" value="METHIONYL-TRNA FORMYLTRANSFERASE, MITOCHONDRIAL"/>
    <property type="match status" value="1"/>
</dbReference>
<organism evidence="3 4">
    <name type="scientific">Flavobacterium hankyongi</name>
    <dbReference type="NCBI Taxonomy" id="1176532"/>
    <lineage>
        <taxon>Bacteria</taxon>
        <taxon>Pseudomonadati</taxon>
        <taxon>Bacteroidota</taxon>
        <taxon>Flavobacteriia</taxon>
        <taxon>Flavobacteriales</taxon>
        <taxon>Flavobacteriaceae</taxon>
        <taxon>Flavobacterium</taxon>
    </lineage>
</organism>
<dbReference type="PANTHER" id="PTHR11138">
    <property type="entry name" value="METHIONYL-TRNA FORMYLTRANSFERASE"/>
    <property type="match status" value="1"/>
</dbReference>
<proteinExistence type="predicted"/>
<dbReference type="SUPFAM" id="SSF50486">
    <property type="entry name" value="FMT C-terminal domain-like"/>
    <property type="match status" value="1"/>
</dbReference>
<reference evidence="4" key="1">
    <citation type="journal article" date="2019" name="Int. J. Syst. Evol. Microbiol.">
        <title>The Global Catalogue of Microorganisms (GCM) 10K type strain sequencing project: providing services to taxonomists for standard genome sequencing and annotation.</title>
        <authorList>
            <consortium name="The Broad Institute Genomics Platform"/>
            <consortium name="The Broad Institute Genome Sequencing Center for Infectious Disease"/>
            <person name="Wu L."/>
            <person name="Ma J."/>
        </authorList>
    </citation>
    <scope>NUCLEOTIDE SEQUENCE [LARGE SCALE GENOMIC DNA]</scope>
    <source>
        <strain evidence="4">JCM 18198</strain>
    </source>
</reference>
<dbReference type="InterPro" id="IPR002376">
    <property type="entry name" value="Formyl_transf_N"/>
</dbReference>
<evidence type="ECO:0000259" key="2">
    <source>
        <dbReference type="Pfam" id="PF02911"/>
    </source>
</evidence>
<evidence type="ECO:0000313" key="4">
    <source>
        <dbReference type="Proteomes" id="UP001500141"/>
    </source>
</evidence>
<dbReference type="SUPFAM" id="SSF53328">
    <property type="entry name" value="Formyltransferase"/>
    <property type="match status" value="1"/>
</dbReference>
<dbReference type="Pfam" id="PF00551">
    <property type="entry name" value="Formyl_trans_N"/>
    <property type="match status" value="1"/>
</dbReference>
<sequence>MENKKKIVILCGGKFAFKALQLLAFEKFLCGIAIGKGNKSVTEALENEATNSGLAFKSFPTKKSISAMREWIDEIRPDYIFSISFPYLIPESVLSYGDDRFINFHPGPLPRYRGPMPIFEVLRNQEEQTAICAHFMNSNFDEGNVIFNDPIVIKQNETYGSLTVKISNRMSQVVLNVANMLEYGSKIPNFVQDEDDSCYYEKPELSDTFINWKNMNAQEIIALINACNPWNTGADATLLGEQIKIISAVLIDEHHDNLQVGSIISLSDEGFLKIACSDNEIIGINILSTDEGIMTSKEYSNLKKINQYVLN</sequence>
<dbReference type="InterPro" id="IPR011034">
    <property type="entry name" value="Formyl_transferase-like_C_sf"/>
</dbReference>
<name>A0ABP9A2I2_9FLAO</name>
<dbReference type="Pfam" id="PF02911">
    <property type="entry name" value="Formyl_trans_C"/>
    <property type="match status" value="1"/>
</dbReference>